<dbReference type="FunCoup" id="A0D3W8">
    <property type="interactions" value="28"/>
</dbReference>
<keyword evidence="4 5" id="KW-0472">Membrane</keyword>
<dbReference type="InParanoid" id="A0D3W8"/>
<organism evidence="6 7">
    <name type="scientific">Paramecium tetraurelia</name>
    <dbReference type="NCBI Taxonomy" id="5888"/>
    <lineage>
        <taxon>Eukaryota</taxon>
        <taxon>Sar</taxon>
        <taxon>Alveolata</taxon>
        <taxon>Ciliophora</taxon>
        <taxon>Intramacronucleata</taxon>
        <taxon>Oligohymenophorea</taxon>
        <taxon>Peniculida</taxon>
        <taxon>Parameciidae</taxon>
        <taxon>Paramecium</taxon>
    </lineage>
</organism>
<dbReference type="GO" id="GO:0005744">
    <property type="term" value="C:TIM23 mitochondrial import inner membrane translocase complex"/>
    <property type="evidence" value="ECO:0000318"/>
    <property type="project" value="GO_Central"/>
</dbReference>
<dbReference type="eggNOG" id="ENOG502SQH6">
    <property type="taxonomic scope" value="Eukaryota"/>
</dbReference>
<sequence length="167" mass="18057">MGSKAENQIEQYSGQDFGDKISFTVGVSYMLGRLYFIILASSIGLLKGAIEGFPRQFNMPKKLILNNFFNAVGKRTSTYGQAAASASMLYYFVGAGMNLLFEDELADINQLKKNMLCGAISGAVYKSTLGVVPFFVGGIVGGSLIGGLTLLVENFNRKGIVAFEMKF</sequence>
<dbReference type="RefSeq" id="XP_001445132.1">
    <property type="nucleotide sequence ID" value="XM_001445095.2"/>
</dbReference>
<dbReference type="STRING" id="5888.A0D3W8"/>
<keyword evidence="3 5" id="KW-1133">Transmembrane helix</keyword>
<evidence type="ECO:0000256" key="3">
    <source>
        <dbReference type="ARBA" id="ARBA00022989"/>
    </source>
</evidence>
<feature type="transmembrane region" description="Helical" evidence="5">
    <location>
        <begin position="131"/>
        <end position="152"/>
    </location>
</feature>
<evidence type="ECO:0000256" key="1">
    <source>
        <dbReference type="ARBA" id="ARBA00004141"/>
    </source>
</evidence>
<keyword evidence="2 5" id="KW-0812">Transmembrane</keyword>
<evidence type="ECO:0000313" key="7">
    <source>
        <dbReference type="Proteomes" id="UP000000600"/>
    </source>
</evidence>
<dbReference type="Pfam" id="PF02466">
    <property type="entry name" value="Tim17"/>
    <property type="match status" value="1"/>
</dbReference>
<protein>
    <recommendedName>
        <fullName evidence="8">Mitochondrial import inner membrane translocase subunit TIM22</fullName>
    </recommendedName>
</protein>
<dbReference type="PANTHER" id="PTHR15371">
    <property type="entry name" value="TIM23"/>
    <property type="match status" value="1"/>
</dbReference>
<dbReference type="InterPro" id="IPR045238">
    <property type="entry name" value="Tim23-like"/>
</dbReference>
<accession>A0D3W8</accession>
<comment type="subcellular location">
    <subcellularLocation>
        <location evidence="1">Membrane</location>
        <topology evidence="1">Multi-pass membrane protein</topology>
    </subcellularLocation>
</comment>
<evidence type="ECO:0000256" key="4">
    <source>
        <dbReference type="ARBA" id="ARBA00023136"/>
    </source>
</evidence>
<keyword evidence="7" id="KW-1185">Reference proteome</keyword>
<dbReference type="GeneID" id="5030917"/>
<evidence type="ECO:0000313" key="6">
    <source>
        <dbReference type="EMBL" id="CAK77735.1"/>
    </source>
</evidence>
<name>A0D3W8_PARTE</name>
<evidence type="ECO:0000256" key="2">
    <source>
        <dbReference type="ARBA" id="ARBA00022692"/>
    </source>
</evidence>
<dbReference type="GO" id="GO:0008320">
    <property type="term" value="F:protein transmembrane transporter activity"/>
    <property type="evidence" value="ECO:0000318"/>
    <property type="project" value="GO_Central"/>
</dbReference>
<evidence type="ECO:0008006" key="8">
    <source>
        <dbReference type="Google" id="ProtNLM"/>
    </source>
</evidence>
<dbReference type="GO" id="GO:0030150">
    <property type="term" value="P:protein import into mitochondrial matrix"/>
    <property type="evidence" value="ECO:0000318"/>
    <property type="project" value="GO_Central"/>
</dbReference>
<dbReference type="HOGENOM" id="CLU_1664088_0_0_1"/>
<dbReference type="Proteomes" id="UP000000600">
    <property type="component" value="Unassembled WGS sequence"/>
</dbReference>
<evidence type="ECO:0000256" key="5">
    <source>
        <dbReference type="SAM" id="Phobius"/>
    </source>
</evidence>
<proteinExistence type="predicted"/>
<dbReference type="AlphaFoldDB" id="A0D3W8"/>
<dbReference type="OrthoDB" id="159299at2759"/>
<dbReference type="KEGG" id="ptm:GSPATT00013200001"/>
<reference evidence="6 7" key="1">
    <citation type="journal article" date="2006" name="Nature">
        <title>Global trends of whole-genome duplications revealed by the ciliate Paramecium tetraurelia.</title>
        <authorList>
            <consortium name="Genoscope"/>
            <person name="Aury J.-M."/>
            <person name="Jaillon O."/>
            <person name="Duret L."/>
            <person name="Noel B."/>
            <person name="Jubin C."/>
            <person name="Porcel B.M."/>
            <person name="Segurens B."/>
            <person name="Daubin V."/>
            <person name="Anthouard V."/>
            <person name="Aiach N."/>
            <person name="Arnaiz O."/>
            <person name="Billaut A."/>
            <person name="Beisson J."/>
            <person name="Blanc I."/>
            <person name="Bouhouche K."/>
            <person name="Camara F."/>
            <person name="Duharcourt S."/>
            <person name="Guigo R."/>
            <person name="Gogendeau D."/>
            <person name="Katinka M."/>
            <person name="Keller A.-M."/>
            <person name="Kissmehl R."/>
            <person name="Klotz C."/>
            <person name="Koll F."/>
            <person name="Le Moue A."/>
            <person name="Lepere C."/>
            <person name="Malinsky S."/>
            <person name="Nowacki M."/>
            <person name="Nowak J.K."/>
            <person name="Plattner H."/>
            <person name="Poulain J."/>
            <person name="Ruiz F."/>
            <person name="Serrano V."/>
            <person name="Zagulski M."/>
            <person name="Dessen P."/>
            <person name="Betermier M."/>
            <person name="Weissenbach J."/>
            <person name="Scarpelli C."/>
            <person name="Schachter V."/>
            <person name="Sperling L."/>
            <person name="Meyer E."/>
            <person name="Cohen J."/>
            <person name="Wincker P."/>
        </authorList>
    </citation>
    <scope>NUCLEOTIDE SEQUENCE [LARGE SCALE GENOMIC DNA]</scope>
    <source>
        <strain evidence="6 7">Stock d4-2</strain>
    </source>
</reference>
<dbReference type="EMBL" id="CT868285">
    <property type="protein sequence ID" value="CAK77735.1"/>
    <property type="molecule type" value="Genomic_DNA"/>
</dbReference>
<gene>
    <name evidence="6" type="ORF">GSPATT00013200001</name>
</gene>
<dbReference type="PANTHER" id="PTHR15371:SF0">
    <property type="entry name" value="SD19278P"/>
    <property type="match status" value="1"/>
</dbReference>